<keyword evidence="3" id="KW-0560">Oxidoreductase</keyword>
<dbReference type="Gene3D" id="3.50.50.60">
    <property type="entry name" value="FAD/NAD(P)-binding domain"/>
    <property type="match status" value="2"/>
</dbReference>
<protein>
    <recommendedName>
        <fullName evidence="4">FAD/NAD(P)-binding domain-containing protein</fullName>
    </recommendedName>
</protein>
<dbReference type="GO" id="GO:0097237">
    <property type="term" value="P:cellular response to toxic substance"/>
    <property type="evidence" value="ECO:0007669"/>
    <property type="project" value="UniProtKB-ARBA"/>
</dbReference>
<accession>A0A9P8HWF7</accession>
<dbReference type="InterPro" id="IPR050097">
    <property type="entry name" value="Ferredoxin-NADP_redctase_2"/>
</dbReference>
<feature type="domain" description="FAD/NAD(P)-binding" evidence="4">
    <location>
        <begin position="7"/>
        <end position="306"/>
    </location>
</feature>
<evidence type="ECO:0000313" key="5">
    <source>
        <dbReference type="EMBL" id="KAH0534017.1"/>
    </source>
</evidence>
<dbReference type="Proteomes" id="UP000698800">
    <property type="component" value="Unassembled WGS sequence"/>
</dbReference>
<reference evidence="5" key="1">
    <citation type="submission" date="2021-03" db="EMBL/GenBank/DDBJ databases">
        <title>Comparative genomics and phylogenomic investigation of the class Geoglossomycetes provide insights into ecological specialization and systematics.</title>
        <authorList>
            <person name="Melie T."/>
            <person name="Pirro S."/>
            <person name="Miller A.N."/>
            <person name="Quandt A."/>
        </authorList>
    </citation>
    <scope>NUCLEOTIDE SEQUENCE</scope>
    <source>
        <strain evidence="5">GBOQ0MN5Z8</strain>
    </source>
</reference>
<evidence type="ECO:0000256" key="3">
    <source>
        <dbReference type="ARBA" id="ARBA00023002"/>
    </source>
</evidence>
<dbReference type="InterPro" id="IPR036188">
    <property type="entry name" value="FAD/NAD-bd_sf"/>
</dbReference>
<dbReference type="PRINTS" id="PR00368">
    <property type="entry name" value="FADPNR"/>
</dbReference>
<keyword evidence="6" id="KW-1185">Reference proteome</keyword>
<dbReference type="EMBL" id="JAGHQL010000290">
    <property type="protein sequence ID" value="KAH0534017.1"/>
    <property type="molecule type" value="Genomic_DNA"/>
</dbReference>
<dbReference type="PANTHER" id="PTHR48105">
    <property type="entry name" value="THIOREDOXIN REDUCTASE 1-RELATED-RELATED"/>
    <property type="match status" value="1"/>
</dbReference>
<evidence type="ECO:0000313" key="6">
    <source>
        <dbReference type="Proteomes" id="UP000698800"/>
    </source>
</evidence>
<dbReference type="GO" id="GO:0016491">
    <property type="term" value="F:oxidoreductase activity"/>
    <property type="evidence" value="ECO:0007669"/>
    <property type="project" value="UniProtKB-KW"/>
</dbReference>
<comment type="similarity">
    <text evidence="1">Belongs to the class-II pyridine nucleotide-disulfide oxidoreductase family.</text>
</comment>
<sequence length="319" mass="33580">MSTDQVFDCLIIGGGPAGLSTALGLSRILHTAVLFDSGVYRNRNSSHMHTVSTWDHKNPAEYRAAARKELTEGRYSSVQIKDVAVAKVEKLGDGFFKATDATGAEWMGKKLVLATGSKDEYLDIPGYGACWATGIYHCLFCHGFEDKDALNAGVLAVGDCAKPTVATHLAYQAQQFAKEITIYTHGSDALAAELAPLVAAHSARTTRTIKIEPRRIQQLAKVDGPTASGKVTLAFEDGHRETEGFLVHKANTAVNGPFAQQLGLELTTTGDIKVAQPIPETSVSGCFAAGDCATVMKAVAIAVSAGMAAAAGVSLQLLG</sequence>
<name>A0A9P8HWF7_9PEZI</name>
<dbReference type="OrthoDB" id="10260355at2759"/>
<comment type="caution">
    <text evidence="5">The sequence shown here is derived from an EMBL/GenBank/DDBJ whole genome shotgun (WGS) entry which is preliminary data.</text>
</comment>
<gene>
    <name evidence="5" type="ORF">FGG08_007380</name>
</gene>
<evidence type="ECO:0000259" key="4">
    <source>
        <dbReference type="Pfam" id="PF07992"/>
    </source>
</evidence>
<organism evidence="5 6">
    <name type="scientific">Glutinoglossum americanum</name>
    <dbReference type="NCBI Taxonomy" id="1670608"/>
    <lineage>
        <taxon>Eukaryota</taxon>
        <taxon>Fungi</taxon>
        <taxon>Dikarya</taxon>
        <taxon>Ascomycota</taxon>
        <taxon>Pezizomycotina</taxon>
        <taxon>Geoglossomycetes</taxon>
        <taxon>Geoglossales</taxon>
        <taxon>Geoglossaceae</taxon>
        <taxon>Glutinoglossum</taxon>
    </lineage>
</organism>
<keyword evidence="2" id="KW-0285">Flavoprotein</keyword>
<dbReference type="Pfam" id="PF07992">
    <property type="entry name" value="Pyr_redox_2"/>
    <property type="match status" value="1"/>
</dbReference>
<evidence type="ECO:0000256" key="2">
    <source>
        <dbReference type="ARBA" id="ARBA00022630"/>
    </source>
</evidence>
<evidence type="ECO:0000256" key="1">
    <source>
        <dbReference type="ARBA" id="ARBA00009333"/>
    </source>
</evidence>
<proteinExistence type="inferred from homology"/>
<dbReference type="InterPro" id="IPR023753">
    <property type="entry name" value="FAD/NAD-binding_dom"/>
</dbReference>
<dbReference type="SUPFAM" id="SSF51905">
    <property type="entry name" value="FAD/NAD(P)-binding domain"/>
    <property type="match status" value="1"/>
</dbReference>
<dbReference type="PRINTS" id="PR00469">
    <property type="entry name" value="PNDRDTASEII"/>
</dbReference>
<dbReference type="AlphaFoldDB" id="A0A9P8HWF7"/>